<feature type="domain" description="RagB/SusD" evidence="6">
    <location>
        <begin position="316"/>
        <end position="448"/>
    </location>
</feature>
<dbReference type="EMBL" id="JAHESF010000001">
    <property type="protein sequence ID" value="MBT1695263.1"/>
    <property type="molecule type" value="Genomic_DNA"/>
</dbReference>
<evidence type="ECO:0000259" key="7">
    <source>
        <dbReference type="Pfam" id="PF14322"/>
    </source>
</evidence>
<evidence type="ECO:0000256" key="3">
    <source>
        <dbReference type="ARBA" id="ARBA00022729"/>
    </source>
</evidence>
<proteinExistence type="inferred from homology"/>
<keyword evidence="3" id="KW-0732">Signal</keyword>
<evidence type="ECO:0000313" key="8">
    <source>
        <dbReference type="EMBL" id="MBT1695263.1"/>
    </source>
</evidence>
<sequence>MKKYITFLLSAFLMVGCDDFLSETPDNRASLDTKQKVAELLVTAYPEANYITFCEAMSDNVEDNPSATKDARNADPFFWRDGTSTEQDSPEFYWNGCYSAIAAANHALEFIASANDPESYNDQKGEALVARAYSHFMLVNLFAHTYDANTADLYPGIPYVTEPETVSFKTYERGTVKSVYDNIENDLTEGLALLNDRAYEHPTASGVASYHFTKAAGHAFATRFYLFKKDYQKVLEHAEQALPSNDILNYIRPWNTTYRTYSATELAVAYTNSSEASNLLLCETLSDWATSFNGVQYATGAGKYQEIFPNPTGGLYAFSTFYTSRGVYFVNKFRPHFVRTGVNANTGFNYTIIPLFTAEEVLLSRAEAYAMLNEFHKAMADINLWASTRITDYNRDAHAITYNRLYNFYRININQQAIVAAILDFRRVEFLHEGLRWFDILRHKLPVKHTTFGGEVVELKPDDPRRVLQIPREAVSMGGLQPNPR</sequence>
<keyword evidence="5" id="KW-0998">Cell outer membrane</keyword>
<dbReference type="RefSeq" id="WP_254158729.1">
    <property type="nucleotide sequence ID" value="NZ_JAHESF010000001.1"/>
</dbReference>
<dbReference type="GO" id="GO:0009279">
    <property type="term" value="C:cell outer membrane"/>
    <property type="evidence" value="ECO:0007669"/>
    <property type="project" value="UniProtKB-SubCell"/>
</dbReference>
<dbReference type="InterPro" id="IPR033985">
    <property type="entry name" value="SusD-like_N"/>
</dbReference>
<dbReference type="InterPro" id="IPR012944">
    <property type="entry name" value="SusD_RagB_dom"/>
</dbReference>
<dbReference type="Pfam" id="PF07980">
    <property type="entry name" value="SusD_RagB"/>
    <property type="match status" value="1"/>
</dbReference>
<reference evidence="8 9" key="1">
    <citation type="submission" date="2021-05" db="EMBL/GenBank/DDBJ databases">
        <title>A Polyphasic approach of four new species of the genus Ohtaekwangia: Ohtaekwangia histidinii sp. nov., Ohtaekwangia cretensis sp. nov., Ohtaekwangia indiensis sp. nov., Ohtaekwangia reichenbachii sp. nov. from diverse environment.</title>
        <authorList>
            <person name="Octaviana S."/>
        </authorList>
    </citation>
    <scope>NUCLEOTIDE SEQUENCE [LARGE SCALE GENOMIC DNA]</scope>
    <source>
        <strain evidence="8 9">PWU4</strain>
    </source>
</reference>
<protein>
    <submittedName>
        <fullName evidence="8">RagB/SusD family nutrient uptake outer membrane protein</fullName>
    </submittedName>
</protein>
<dbReference type="Proteomes" id="UP001319200">
    <property type="component" value="Unassembled WGS sequence"/>
</dbReference>
<dbReference type="Pfam" id="PF14322">
    <property type="entry name" value="SusD-like_3"/>
    <property type="match status" value="1"/>
</dbReference>
<evidence type="ECO:0000256" key="2">
    <source>
        <dbReference type="ARBA" id="ARBA00006275"/>
    </source>
</evidence>
<feature type="domain" description="SusD-like N-terminal" evidence="7">
    <location>
        <begin position="19"/>
        <end position="226"/>
    </location>
</feature>
<comment type="caution">
    <text evidence="8">The sequence shown here is derived from an EMBL/GenBank/DDBJ whole genome shotgun (WGS) entry which is preliminary data.</text>
</comment>
<dbReference type="InterPro" id="IPR011990">
    <property type="entry name" value="TPR-like_helical_dom_sf"/>
</dbReference>
<organism evidence="8 9">
    <name type="scientific">Chryseosolibacter histidini</name>
    <dbReference type="NCBI Taxonomy" id="2782349"/>
    <lineage>
        <taxon>Bacteria</taxon>
        <taxon>Pseudomonadati</taxon>
        <taxon>Bacteroidota</taxon>
        <taxon>Cytophagia</taxon>
        <taxon>Cytophagales</taxon>
        <taxon>Chryseotaleaceae</taxon>
        <taxon>Chryseosolibacter</taxon>
    </lineage>
</organism>
<evidence type="ECO:0000256" key="5">
    <source>
        <dbReference type="ARBA" id="ARBA00023237"/>
    </source>
</evidence>
<dbReference type="PROSITE" id="PS51257">
    <property type="entry name" value="PROKAR_LIPOPROTEIN"/>
    <property type="match status" value="1"/>
</dbReference>
<evidence type="ECO:0000256" key="4">
    <source>
        <dbReference type="ARBA" id="ARBA00023136"/>
    </source>
</evidence>
<evidence type="ECO:0000313" key="9">
    <source>
        <dbReference type="Proteomes" id="UP001319200"/>
    </source>
</evidence>
<dbReference type="SUPFAM" id="SSF48452">
    <property type="entry name" value="TPR-like"/>
    <property type="match status" value="1"/>
</dbReference>
<gene>
    <name evidence="8" type="ORF">KK083_00155</name>
</gene>
<comment type="subcellular location">
    <subcellularLocation>
        <location evidence="1">Cell outer membrane</location>
    </subcellularLocation>
</comment>
<comment type="similarity">
    <text evidence="2">Belongs to the SusD family.</text>
</comment>
<name>A0AAP2DH22_9BACT</name>
<keyword evidence="9" id="KW-1185">Reference proteome</keyword>
<keyword evidence="4" id="KW-0472">Membrane</keyword>
<evidence type="ECO:0000256" key="1">
    <source>
        <dbReference type="ARBA" id="ARBA00004442"/>
    </source>
</evidence>
<dbReference type="AlphaFoldDB" id="A0AAP2DH22"/>
<accession>A0AAP2DH22</accession>
<evidence type="ECO:0000259" key="6">
    <source>
        <dbReference type="Pfam" id="PF07980"/>
    </source>
</evidence>
<dbReference type="Gene3D" id="1.25.40.390">
    <property type="match status" value="2"/>
</dbReference>